<evidence type="ECO:0000256" key="1">
    <source>
        <dbReference type="SAM" id="MobiDB-lite"/>
    </source>
</evidence>
<dbReference type="EMBL" id="CAJQZP010001172">
    <property type="protein sequence ID" value="CAG5025396.1"/>
    <property type="molecule type" value="Genomic_DNA"/>
</dbReference>
<feature type="compositionally biased region" description="Basic and acidic residues" evidence="1">
    <location>
        <begin position="35"/>
        <end position="54"/>
    </location>
</feature>
<organism evidence="2 3">
    <name type="scientific">Parnassius apollo</name>
    <name type="common">Apollo butterfly</name>
    <name type="synonym">Papilio apollo</name>
    <dbReference type="NCBI Taxonomy" id="110799"/>
    <lineage>
        <taxon>Eukaryota</taxon>
        <taxon>Metazoa</taxon>
        <taxon>Ecdysozoa</taxon>
        <taxon>Arthropoda</taxon>
        <taxon>Hexapoda</taxon>
        <taxon>Insecta</taxon>
        <taxon>Pterygota</taxon>
        <taxon>Neoptera</taxon>
        <taxon>Endopterygota</taxon>
        <taxon>Lepidoptera</taxon>
        <taxon>Glossata</taxon>
        <taxon>Ditrysia</taxon>
        <taxon>Papilionoidea</taxon>
        <taxon>Papilionidae</taxon>
        <taxon>Parnassiinae</taxon>
        <taxon>Parnassini</taxon>
        <taxon>Parnassius</taxon>
        <taxon>Parnassius</taxon>
    </lineage>
</organism>
<reference evidence="2" key="1">
    <citation type="submission" date="2021-04" db="EMBL/GenBank/DDBJ databases">
        <authorList>
            <person name="Tunstrom K."/>
        </authorList>
    </citation>
    <scope>NUCLEOTIDE SEQUENCE</scope>
</reference>
<proteinExistence type="predicted"/>
<accession>A0A8S3XKE0</accession>
<evidence type="ECO:0000313" key="3">
    <source>
        <dbReference type="Proteomes" id="UP000691718"/>
    </source>
</evidence>
<feature type="region of interest" description="Disordered" evidence="1">
    <location>
        <begin position="26"/>
        <end position="117"/>
    </location>
</feature>
<dbReference type="Proteomes" id="UP000691718">
    <property type="component" value="Unassembled WGS sequence"/>
</dbReference>
<gene>
    <name evidence="2" type="ORF">PAPOLLO_LOCUS18374</name>
</gene>
<name>A0A8S3XKE0_PARAO</name>
<comment type="caution">
    <text evidence="2">The sequence shown here is derived from an EMBL/GenBank/DDBJ whole genome shotgun (WGS) entry which is preliminary data.</text>
</comment>
<sequence length="117" mass="13650">MDAQIVYWLEEMSDFENASSQFVSENVLEGSRSSYHSDHNTDTEHSADNDDTDKQVPSPITVPSEIQTIRRQRTYTTERSLSRYRRHKRTIQPRDKPSTRSSSDDDELLTKFSTTIY</sequence>
<feature type="compositionally biased region" description="Basic residues" evidence="1">
    <location>
        <begin position="82"/>
        <end position="91"/>
    </location>
</feature>
<dbReference type="AlphaFoldDB" id="A0A8S3XKE0"/>
<evidence type="ECO:0000313" key="2">
    <source>
        <dbReference type="EMBL" id="CAG5025396.1"/>
    </source>
</evidence>
<protein>
    <submittedName>
        <fullName evidence="2">(apollo) hypothetical protein</fullName>
    </submittedName>
</protein>
<dbReference type="OrthoDB" id="7491055at2759"/>
<keyword evidence="3" id="KW-1185">Reference proteome</keyword>
<feature type="compositionally biased region" description="Low complexity" evidence="1">
    <location>
        <begin position="65"/>
        <end position="79"/>
    </location>
</feature>